<gene>
    <name evidence="2" type="ordered locus">MYPE6550</name>
</gene>
<dbReference type="EMBL" id="BA000026">
    <property type="protein sequence ID" value="BAC44447.1"/>
    <property type="molecule type" value="Genomic_DNA"/>
</dbReference>
<accession>Q8EVB0</accession>
<evidence type="ECO:0000313" key="2">
    <source>
        <dbReference type="EMBL" id="BAC44447.1"/>
    </source>
</evidence>
<dbReference type="GO" id="GO:0016020">
    <property type="term" value="C:membrane"/>
    <property type="evidence" value="ECO:0007669"/>
    <property type="project" value="InterPro"/>
</dbReference>
<dbReference type="InterPro" id="IPR011653">
    <property type="entry name" value="Lipoprotein_p35"/>
</dbReference>
<dbReference type="KEGG" id="mpe:MYPE6550"/>
<sequence>MKIKKIKLLKALALTGAFGIVATVPVIVSSCSSTSDNNTGGDSNTQTQTITPELRETVNLSGALTDIYDSTGAQNANQKIAADIKENHLGDVFTNGEALSQVSDLTVTVNGNFSRDSWAGLTFNGETGNWEDSANNQNNITIAEANKLVYTSESEQIDIESLNDLHEKLSVRDTLKTALENAGVAQIPETTTLAINNNLGFTNGDLLHVNVSATPTGSNPTITNYDLQIPVSNLNLVVPNLTITVSGTNVGEANRTTTNFNFNIGINDTVSETDEKGELAADNRSANEALVALGLATSSTDSGNTTYTIDNDAVSAVVGVYNCNFASPTIQAVDESAGTYTITLQATPLDGYV</sequence>
<keyword evidence="3" id="KW-1185">Reference proteome</keyword>
<dbReference type="PROSITE" id="PS51257">
    <property type="entry name" value="PROKAR_LIPOPROTEIN"/>
    <property type="match status" value="1"/>
</dbReference>
<keyword evidence="2" id="KW-0449">Lipoprotein</keyword>
<reference evidence="2 3" key="1">
    <citation type="journal article" date="2002" name="Nucleic Acids Res.">
        <title>The complete genomic sequence of Mycoplasma penetrans, an intracellular bacterial pathogen in humans.</title>
        <authorList>
            <person name="Sasaki Y."/>
            <person name="Ishikawa J."/>
            <person name="Yamashita A."/>
            <person name="Oshima K."/>
            <person name="Kenri T."/>
            <person name="Furuya K."/>
            <person name="Yoshino C."/>
            <person name="Horino A."/>
            <person name="Shiba T."/>
            <person name="Sasaki T."/>
            <person name="Hattori M."/>
        </authorList>
    </citation>
    <scope>NUCLEOTIDE SEQUENCE [LARGE SCALE GENOMIC DNA]</scope>
    <source>
        <strain evidence="2 3">HF-2</strain>
    </source>
</reference>
<dbReference type="AlphaFoldDB" id="Q8EVB0"/>
<protein>
    <submittedName>
        <fullName evidence="2">P35 lipoprotein homolog</fullName>
    </submittedName>
</protein>
<dbReference type="HOGENOM" id="CLU_040028_0_0_14"/>
<proteinExistence type="predicted"/>
<keyword evidence="1" id="KW-0732">Signal</keyword>
<organism evidence="2 3">
    <name type="scientific">Malacoplasma penetrans (strain HF-2)</name>
    <name type="common">Mycoplasma penetrans</name>
    <dbReference type="NCBI Taxonomy" id="272633"/>
    <lineage>
        <taxon>Bacteria</taxon>
        <taxon>Bacillati</taxon>
        <taxon>Mycoplasmatota</taxon>
        <taxon>Mycoplasmoidales</taxon>
        <taxon>Mycoplasmoidaceae</taxon>
        <taxon>Malacoplasma</taxon>
    </lineage>
</organism>
<feature type="chain" id="PRO_5004308486" evidence="1">
    <location>
        <begin position="23"/>
        <end position="353"/>
    </location>
</feature>
<feature type="signal peptide" evidence="1">
    <location>
        <begin position="1"/>
        <end position="22"/>
    </location>
</feature>
<dbReference type="InParanoid" id="Q8EVB0"/>
<dbReference type="Pfam" id="PF07668">
    <property type="entry name" value="MpPF1"/>
    <property type="match status" value="1"/>
</dbReference>
<evidence type="ECO:0000313" key="3">
    <source>
        <dbReference type="Proteomes" id="UP000002522"/>
    </source>
</evidence>
<dbReference type="Proteomes" id="UP000002522">
    <property type="component" value="Chromosome"/>
</dbReference>
<evidence type="ECO:0000256" key="1">
    <source>
        <dbReference type="SAM" id="SignalP"/>
    </source>
</evidence>
<dbReference type="RefSeq" id="WP_011077477.1">
    <property type="nucleotide sequence ID" value="NC_004432.1"/>
</dbReference>
<name>Q8EVB0_MALP2</name>